<dbReference type="Pfam" id="PF01535">
    <property type="entry name" value="PPR"/>
    <property type="match status" value="1"/>
</dbReference>
<dbReference type="Pfam" id="PF08367">
    <property type="entry name" value="M16C_assoc"/>
    <property type="match status" value="1"/>
</dbReference>
<dbReference type="PANTHER" id="PTHR43016:SF13">
    <property type="entry name" value="PRESEQUENCE PROTEASE, MITOCHONDRIAL"/>
    <property type="match status" value="1"/>
</dbReference>
<feature type="repeat" description="TPR" evidence="1">
    <location>
        <begin position="2045"/>
        <end position="2078"/>
    </location>
</feature>
<accession>A0ABP0H7Z7</accession>
<feature type="repeat" description="PPR" evidence="2">
    <location>
        <begin position="76"/>
        <end position="106"/>
    </location>
</feature>
<dbReference type="CDD" id="cd21341">
    <property type="entry name" value="TTC8_N"/>
    <property type="match status" value="1"/>
</dbReference>
<evidence type="ECO:0000313" key="6">
    <source>
        <dbReference type="Proteomes" id="UP001642464"/>
    </source>
</evidence>
<reference evidence="5 6" key="1">
    <citation type="submission" date="2024-02" db="EMBL/GenBank/DDBJ databases">
        <authorList>
            <person name="Chen Y."/>
            <person name="Shah S."/>
            <person name="Dougan E. K."/>
            <person name="Thang M."/>
            <person name="Chan C."/>
        </authorList>
    </citation>
    <scope>NUCLEOTIDE SEQUENCE [LARGE SCALE GENOMIC DNA]</scope>
</reference>
<dbReference type="PROSITE" id="PS50005">
    <property type="entry name" value="TPR"/>
    <property type="match status" value="3"/>
</dbReference>
<dbReference type="Pfam" id="PF00675">
    <property type="entry name" value="Peptidase_M16"/>
    <property type="match status" value="1"/>
</dbReference>
<dbReference type="SMART" id="SM00028">
    <property type="entry name" value="TPR"/>
    <property type="match status" value="7"/>
</dbReference>
<dbReference type="InterPro" id="IPR011249">
    <property type="entry name" value="Metalloenz_LuxS/M16"/>
</dbReference>
<feature type="region of interest" description="Disordered" evidence="3">
    <location>
        <begin position="689"/>
        <end position="757"/>
    </location>
</feature>
<keyword evidence="5" id="KW-0378">Hydrolase</keyword>
<evidence type="ECO:0000259" key="4">
    <source>
        <dbReference type="SMART" id="SM01264"/>
    </source>
</evidence>
<dbReference type="Pfam" id="PF22516">
    <property type="entry name" value="PreP_C"/>
    <property type="match status" value="1"/>
</dbReference>
<feature type="region of interest" description="Disordered" evidence="3">
    <location>
        <begin position="628"/>
        <end position="648"/>
    </location>
</feature>
<organism evidence="5 6">
    <name type="scientific">Durusdinium trenchii</name>
    <dbReference type="NCBI Taxonomy" id="1381693"/>
    <lineage>
        <taxon>Eukaryota</taxon>
        <taxon>Sar</taxon>
        <taxon>Alveolata</taxon>
        <taxon>Dinophyceae</taxon>
        <taxon>Suessiales</taxon>
        <taxon>Symbiodiniaceae</taxon>
        <taxon>Durusdinium</taxon>
    </lineage>
</organism>
<dbReference type="InterPro" id="IPR007863">
    <property type="entry name" value="Peptidase_M16_C"/>
</dbReference>
<dbReference type="SUPFAM" id="SSF81901">
    <property type="entry name" value="HCP-like"/>
    <property type="match status" value="1"/>
</dbReference>
<feature type="compositionally biased region" description="Polar residues" evidence="3">
    <location>
        <begin position="730"/>
        <end position="756"/>
    </location>
</feature>
<proteinExistence type="predicted"/>
<dbReference type="GO" id="GO:0008237">
    <property type="term" value="F:metallopeptidase activity"/>
    <property type="evidence" value="ECO:0007669"/>
    <property type="project" value="UniProtKB-KW"/>
</dbReference>
<sequence>MEELSLDELHLISCNKAISACGKSKDWELALHLLGSVGTLQLMPDTFSYNSAISVCAKGLAWPWSICLFEETPQRDVISFNAAIHACKQGKNWQLALRLLEQMSEELGECSVNGQNACISACHVANQWQYCLLLFWEMMLKRQPNTATHSAAMSACQSEGQWQMVFLLFDLMSSTKAKRDAVVFNVAMYACKHAGHWQTVLGLLQMMRDSQVRPNRVSYSSAIAATEQGGRWDLATSFLNIMRLEGDWPNEINWGAALKVTKASRSWRTASLCLKQMNNDALQLNTIALTQVVAAAGDSWFQALELLRCCGLQQVQVDGVAFTAAISAVQERWALGIRLLGRIAAQRLAENIIAVNAAAATLEYNHKWCLALYLCEAASMLGSPLESPGYDAILAACSRGRAWQAVLQLSGAMSKAEVLWPSSALPCLASLNRPVRFGHMACGARFEALTLAGLWDEVLKLLVELPQLSLRPSSEALKAGLAALEQMGHKVQEGAGHGRIVQLKCDELRFSQSSISSRFHNGESLRVKIAQLVAGEALGPWFCLTVVRYGEHLLCMSNRRLYCLQSYQRLSPQWDGMVEVELFEWPELHSKPAVFQEFVQQLNKAEGYSFQDMGASIGQVRLAVAADSDEPRVNADVPPEDRPHRNPRDQAAWFLKCRALTSKQWIDDVEIDEEGVADLLLDENAVAQAPRPGTSLNRPRTEAGGGPTQVVRPVSASGRPLTGFARPGSNRPTSSSAGRDITTAMQGNRPGTSRPLTSMGRLIRLGTASMNQDGGEFVRLESLDLQKYAQRPAIAKALCVAPAATAFVAPHVAAARLPHSHRPSRGAEAPSSSAAAGALPMFLLGTAGVAACRRAARGSAVASRAMPRKPGNTRALRAVTTLQAEAQPQRVAMQATAVAEAPTKTYEIGQKLHGWTCVRAEHIKEYSCTGYVFQHDQTGAELLSMVQPADENKTFSVVFRTPPENSNGIAHVLEHSVLCGSRKYPLKEPFVELMKSSLQTFLNAMTFPDRTCYPVASCNLKDFYNLIDVYMDAVFFPRAIDDPRVLAQEGWHYEIEKKDQDEPLKYKGVVFNEMKGVYSNPDAAHGRTANQSMFPDNQYGVDSGGDPTEIPNLTFEYFKDFHSKYYHPSNAKFWFYGDDPPDARLELVDKYLSEFSKIEVDSKIDVQPLWKEPRRVVEEFAVGEDEDTSKKTMVSVNWVISEGKDDLETSLALQFLNYLMMGTPASPLYKALIDSGMGSSVIGGGMDDGMLQTTFSVGLKDLKEEDVPKVEELVMKTLEELAEKGFESDDIKSAVNTIEFRSRELNTGSFPKGLALLFAANNNWNYDKDPFEALRFEEPLADLKARLEKGEPVFQDLIRTKILENSHKVIVESKPSKEVGKKMEEDEKAALEKHRKTLSEEDIEALIIETVKLKEIQETPDSPEAMKTVPGLELADIPKETPKIPTEMKGSEPVVLRHALPTSGVIYMDVAFDLSRVPQELLPLVPLFTRALTQLGTAKGDFVDLTRRVGMGTGGIAASTICMNKKGDPEPVAYLFMRGKSMADQLSGLSDLMEEIALTTDFDNKDRIVQLATQARSRAQSAIISSGHMIANAGLAAQTTKAGWLSGQWTGVEQYKSLSDIVERIEKGGWDGVLQQLKALQACIFNQASCKILNITSDSEHLDAAQGSLERLAEHLPKDEASPAVLLDPSLGRRADGIVVPTQVNYVGKGGNLYENGYDYHGSSLVVSKLLGATYLWDKVRVSGGAYGGFCRFDPRSGDFKYLSYRDPNLGQTLDTYDGAPAFLKDLQIGEDELVKAVIGCMGDVDAYQLPDAKGYSAMLRYLLEEDDEYRQKVRDQILGTTVEDFHKFGEALEPVVEKGGICVVGSADACGEAKAGREDMTRQLYYARNPRKALELASEATQAVDFKDWWWKARLGKAYYQLGLLRDAEKQFKSALKDEEMISTHLELCKVYLRLDQPNSALDQYGRAAEKFTGETHILIGLARTYDMLNALLRGVSFYKKVLQFDAVNSEAIACLASHHFYTDQPELALRFYRRMLQNGVTSAELWNNMGLCCFYAGQYDLTLSCFERALMLADDDNMADVWYNIGQVAIGVGDLGLAYQAFKIAISVDPNHAESYNNIGVLELRKGNVEQAQAQFGTAMRLAPHLFEPAFNGGLLAFKLGEFQDSFELANKALEAYPEHIESKELIKQLKAHFSSL</sequence>
<name>A0ABP0H7Z7_9DINO</name>
<dbReference type="Gene3D" id="3.30.830.10">
    <property type="entry name" value="Metalloenzyme, LuxS/M16 peptidase-like"/>
    <property type="match status" value="4"/>
</dbReference>
<dbReference type="EMBL" id="CAXAMM010000037">
    <property type="protein sequence ID" value="CAK8985641.1"/>
    <property type="molecule type" value="Genomic_DNA"/>
</dbReference>
<keyword evidence="1" id="KW-0802">TPR repeat</keyword>
<feature type="compositionally biased region" description="Basic and acidic residues" evidence="3">
    <location>
        <begin position="629"/>
        <end position="648"/>
    </location>
</feature>
<protein>
    <submittedName>
        <fullName evidence="5">Chloroplastic/mitochondrial (AtPreP1) (PreP 1) (Zinc metalloprotease 1) (AtZnMP1)</fullName>
    </submittedName>
</protein>
<dbReference type="SMART" id="SM01264">
    <property type="entry name" value="M16C_associated"/>
    <property type="match status" value="1"/>
</dbReference>
<dbReference type="PROSITE" id="PS51375">
    <property type="entry name" value="PPR"/>
    <property type="match status" value="2"/>
</dbReference>
<feature type="repeat" description="TPR" evidence="1">
    <location>
        <begin position="2115"/>
        <end position="2148"/>
    </location>
</feature>
<dbReference type="SUPFAM" id="SSF48452">
    <property type="entry name" value="TPR-like"/>
    <property type="match status" value="1"/>
</dbReference>
<dbReference type="PANTHER" id="PTHR43016">
    <property type="entry name" value="PRESEQUENCE PROTEASE"/>
    <property type="match status" value="1"/>
</dbReference>
<dbReference type="Gene3D" id="1.25.40.10">
    <property type="entry name" value="Tetratricopeptide repeat domain"/>
    <property type="match status" value="4"/>
</dbReference>
<evidence type="ECO:0000256" key="1">
    <source>
        <dbReference type="PROSITE-ProRule" id="PRU00339"/>
    </source>
</evidence>
<keyword evidence="5" id="KW-0482">Metalloprotease</keyword>
<keyword evidence="6" id="KW-1185">Reference proteome</keyword>
<dbReference type="InterPro" id="IPR002885">
    <property type="entry name" value="PPR_rpt"/>
</dbReference>
<evidence type="ECO:0000256" key="3">
    <source>
        <dbReference type="SAM" id="MobiDB-lite"/>
    </source>
</evidence>
<keyword evidence="5" id="KW-0645">Protease</keyword>
<feature type="repeat" description="TPR" evidence="1">
    <location>
        <begin position="2081"/>
        <end position="2114"/>
    </location>
</feature>
<dbReference type="InterPro" id="IPR013578">
    <property type="entry name" value="Peptidase_M16C_assoc"/>
</dbReference>
<dbReference type="SUPFAM" id="SSF63411">
    <property type="entry name" value="LuxS/MPP-like metallohydrolase"/>
    <property type="match status" value="4"/>
</dbReference>
<dbReference type="InterPro" id="IPR011990">
    <property type="entry name" value="TPR-like_helical_dom_sf"/>
</dbReference>
<dbReference type="InterPro" id="IPR019734">
    <property type="entry name" value="TPR_rpt"/>
</dbReference>
<dbReference type="Pfam" id="PF13181">
    <property type="entry name" value="TPR_8"/>
    <property type="match status" value="1"/>
</dbReference>
<dbReference type="InterPro" id="IPR055130">
    <property type="entry name" value="PreP_C"/>
</dbReference>
<dbReference type="Pfam" id="PF05193">
    <property type="entry name" value="Peptidase_M16_C"/>
    <property type="match status" value="1"/>
</dbReference>
<evidence type="ECO:0000313" key="5">
    <source>
        <dbReference type="EMBL" id="CAK8985641.1"/>
    </source>
</evidence>
<dbReference type="InterPro" id="IPR011765">
    <property type="entry name" value="Pept_M16_N"/>
</dbReference>
<comment type="caution">
    <text evidence="5">The sequence shown here is derived from an EMBL/GenBank/DDBJ whole genome shotgun (WGS) entry which is preliminary data.</text>
</comment>
<evidence type="ECO:0000256" key="2">
    <source>
        <dbReference type="PROSITE-ProRule" id="PRU00708"/>
    </source>
</evidence>
<feature type="repeat" description="PPR" evidence="2">
    <location>
        <begin position="180"/>
        <end position="214"/>
    </location>
</feature>
<gene>
    <name evidence="5" type="ORF">SCF082_LOCUS224</name>
</gene>
<feature type="domain" description="Peptidase M16C associated" evidence="4">
    <location>
        <begin position="1373"/>
        <end position="1621"/>
    </location>
</feature>
<dbReference type="Proteomes" id="UP001642464">
    <property type="component" value="Unassembled WGS sequence"/>
</dbReference>